<dbReference type="InterPro" id="IPR018201">
    <property type="entry name" value="Ketoacyl_synth_AS"/>
</dbReference>
<dbReference type="SUPFAM" id="SSF53335">
    <property type="entry name" value="S-adenosyl-L-methionine-dependent methyltransferases"/>
    <property type="match status" value="1"/>
</dbReference>
<accession>A0A384JJ48</accession>
<reference evidence="12 13" key="2">
    <citation type="journal article" date="2012" name="Eukaryot. Cell">
        <title>Genome update of Botrytis cinerea strains B05.10 and T4.</title>
        <authorList>
            <person name="Staats M."/>
            <person name="van Kan J.A."/>
        </authorList>
    </citation>
    <scope>NUCLEOTIDE SEQUENCE [LARGE SCALE GENOMIC DNA]</scope>
    <source>
        <strain evidence="12 13">B05.10</strain>
    </source>
</reference>
<feature type="domain" description="Carrier" evidence="9">
    <location>
        <begin position="2479"/>
        <end position="2557"/>
    </location>
</feature>
<dbReference type="Gene3D" id="3.40.366.10">
    <property type="entry name" value="Malonyl-Coenzyme A Acyl Carrier Protein, domain 2"/>
    <property type="match status" value="1"/>
</dbReference>
<keyword evidence="6" id="KW-0511">Multifunctional enzyme</keyword>
<gene>
    <name evidence="12" type="primary">Bcpks21</name>
    <name evidence="12" type="ORF">BCIN_05g08400</name>
</gene>
<dbReference type="Pfam" id="PF00698">
    <property type="entry name" value="Acyl_transf_1"/>
    <property type="match status" value="1"/>
</dbReference>
<dbReference type="Pfam" id="PF23297">
    <property type="entry name" value="ACP_SdgA_C"/>
    <property type="match status" value="1"/>
</dbReference>
<name>A0A384JJ48_BOTFB</name>
<evidence type="ECO:0000256" key="5">
    <source>
        <dbReference type="ARBA" id="ARBA00023002"/>
    </source>
</evidence>
<dbReference type="Gene3D" id="3.10.129.110">
    <property type="entry name" value="Polyketide synthase dehydratase"/>
    <property type="match status" value="1"/>
</dbReference>
<evidence type="ECO:0000259" key="9">
    <source>
        <dbReference type="PROSITE" id="PS50075"/>
    </source>
</evidence>
<keyword evidence="1" id="KW-0596">Phosphopantetheine</keyword>
<dbReference type="SUPFAM" id="SSF53901">
    <property type="entry name" value="Thiolase-like"/>
    <property type="match status" value="1"/>
</dbReference>
<keyword evidence="13" id="KW-1185">Reference proteome</keyword>
<dbReference type="InterPro" id="IPR016035">
    <property type="entry name" value="Acyl_Trfase/lysoPLipase"/>
</dbReference>
<dbReference type="Gene3D" id="3.40.47.10">
    <property type="match status" value="1"/>
</dbReference>
<dbReference type="InterPro" id="IPR020807">
    <property type="entry name" value="PKS_DH"/>
</dbReference>
<evidence type="ECO:0000259" key="11">
    <source>
        <dbReference type="PROSITE" id="PS52019"/>
    </source>
</evidence>
<evidence type="ECO:0000256" key="1">
    <source>
        <dbReference type="ARBA" id="ARBA00022450"/>
    </source>
</evidence>
<evidence type="ECO:0000256" key="7">
    <source>
        <dbReference type="ARBA" id="ARBA00023315"/>
    </source>
</evidence>
<dbReference type="GO" id="GO:1901336">
    <property type="term" value="P:lactone biosynthetic process"/>
    <property type="evidence" value="ECO:0007669"/>
    <property type="project" value="UniProtKB-ARBA"/>
</dbReference>
<dbReference type="Gene3D" id="3.40.50.720">
    <property type="entry name" value="NAD(P)-binding Rossmann-like Domain"/>
    <property type="match status" value="2"/>
</dbReference>
<evidence type="ECO:0000313" key="12">
    <source>
        <dbReference type="EMBL" id="ATZ50492.1"/>
    </source>
</evidence>
<dbReference type="Pfam" id="PF21089">
    <property type="entry name" value="PKS_DH_N"/>
    <property type="match status" value="1"/>
</dbReference>
<dbReference type="InterPro" id="IPR013968">
    <property type="entry name" value="PKS_KR"/>
</dbReference>
<dbReference type="Pfam" id="PF08659">
    <property type="entry name" value="KR"/>
    <property type="match status" value="1"/>
</dbReference>
<dbReference type="InterPro" id="IPR013217">
    <property type="entry name" value="Methyltransf_12"/>
</dbReference>
<dbReference type="EMBL" id="CP009809">
    <property type="protein sequence ID" value="ATZ50492.1"/>
    <property type="molecule type" value="Genomic_DNA"/>
</dbReference>
<dbReference type="InterPro" id="IPR014030">
    <property type="entry name" value="Ketoacyl_synth_N"/>
</dbReference>
<dbReference type="RefSeq" id="XP_024549041.1">
    <property type="nucleotide sequence ID" value="XM_024693255.1"/>
</dbReference>
<dbReference type="GO" id="GO:0016491">
    <property type="term" value="F:oxidoreductase activity"/>
    <property type="evidence" value="ECO:0007669"/>
    <property type="project" value="UniProtKB-KW"/>
</dbReference>
<dbReference type="InterPro" id="IPR016039">
    <property type="entry name" value="Thiolase-like"/>
</dbReference>
<evidence type="ECO:0000313" key="13">
    <source>
        <dbReference type="Proteomes" id="UP000001798"/>
    </source>
</evidence>
<keyword evidence="2" id="KW-0597">Phosphoprotein</keyword>
<dbReference type="PROSITE" id="PS50075">
    <property type="entry name" value="CARRIER"/>
    <property type="match status" value="1"/>
</dbReference>
<keyword evidence="4" id="KW-0521">NADP</keyword>
<dbReference type="PANTHER" id="PTHR43775:SF29">
    <property type="entry name" value="ASPERFURANONE POLYKETIDE SYNTHASE AFOG-RELATED"/>
    <property type="match status" value="1"/>
</dbReference>
<evidence type="ECO:0000259" key="10">
    <source>
        <dbReference type="PROSITE" id="PS52004"/>
    </source>
</evidence>
<dbReference type="Pfam" id="PF00109">
    <property type="entry name" value="ketoacyl-synt"/>
    <property type="match status" value="1"/>
</dbReference>
<evidence type="ECO:0000256" key="3">
    <source>
        <dbReference type="ARBA" id="ARBA00022679"/>
    </source>
</evidence>
<dbReference type="InterPro" id="IPR020843">
    <property type="entry name" value="ER"/>
</dbReference>
<feature type="domain" description="Ketosynthase family 3 (KS3)" evidence="10">
    <location>
        <begin position="8"/>
        <end position="433"/>
    </location>
</feature>
<dbReference type="InterPro" id="IPR011032">
    <property type="entry name" value="GroES-like_sf"/>
</dbReference>
<protein>
    <submittedName>
        <fullName evidence="12">Bcpks21</fullName>
    </submittedName>
</protein>
<dbReference type="OrthoDB" id="329835at2759"/>
<dbReference type="InterPro" id="IPR016036">
    <property type="entry name" value="Malonyl_transacylase_ACP-bd"/>
</dbReference>
<dbReference type="Pfam" id="PF08240">
    <property type="entry name" value="ADH_N"/>
    <property type="match status" value="1"/>
</dbReference>
<dbReference type="GO" id="GO:0044550">
    <property type="term" value="P:secondary metabolite biosynthetic process"/>
    <property type="evidence" value="ECO:0007669"/>
    <property type="project" value="TreeGrafter"/>
</dbReference>
<dbReference type="InterPro" id="IPR036736">
    <property type="entry name" value="ACP-like_sf"/>
</dbReference>
<dbReference type="SUPFAM" id="SSF52151">
    <property type="entry name" value="FabD/lysophospholipase-like"/>
    <property type="match status" value="1"/>
</dbReference>
<dbReference type="CDD" id="cd00833">
    <property type="entry name" value="PKS"/>
    <property type="match status" value="1"/>
</dbReference>
<keyword evidence="5" id="KW-0560">Oxidoreductase</keyword>
<dbReference type="InterPro" id="IPR014043">
    <property type="entry name" value="Acyl_transferase_dom"/>
</dbReference>
<dbReference type="SUPFAM" id="SSF55048">
    <property type="entry name" value="Probable ACP-binding domain of malonyl-CoA ACP transacylase"/>
    <property type="match status" value="1"/>
</dbReference>
<dbReference type="Gene3D" id="3.40.50.150">
    <property type="entry name" value="Vaccinia Virus protein VP39"/>
    <property type="match status" value="1"/>
</dbReference>
<feature type="region of interest" description="C-terminal hotdog fold" evidence="8">
    <location>
        <begin position="1107"/>
        <end position="1262"/>
    </location>
</feature>
<organism evidence="12 13">
    <name type="scientific">Botryotinia fuckeliana (strain B05.10)</name>
    <name type="common">Noble rot fungus</name>
    <name type="synonym">Botrytis cinerea</name>
    <dbReference type="NCBI Taxonomy" id="332648"/>
    <lineage>
        <taxon>Eukaryota</taxon>
        <taxon>Fungi</taxon>
        <taxon>Dikarya</taxon>
        <taxon>Ascomycota</taxon>
        <taxon>Pezizomycotina</taxon>
        <taxon>Leotiomycetes</taxon>
        <taxon>Helotiales</taxon>
        <taxon>Sclerotiniaceae</taxon>
        <taxon>Botrytis</taxon>
    </lineage>
</organism>
<dbReference type="InterPro" id="IPR020806">
    <property type="entry name" value="PKS_PP-bd"/>
</dbReference>
<dbReference type="CDD" id="cd05195">
    <property type="entry name" value="enoyl_red"/>
    <property type="match status" value="1"/>
</dbReference>
<dbReference type="InterPro" id="IPR014031">
    <property type="entry name" value="Ketoacyl_synth_C"/>
</dbReference>
<proteinExistence type="predicted"/>
<dbReference type="Proteomes" id="UP000001798">
    <property type="component" value="Chromosome 5"/>
</dbReference>
<dbReference type="PROSITE" id="PS52019">
    <property type="entry name" value="PKS_MFAS_DH"/>
    <property type="match status" value="1"/>
</dbReference>
<evidence type="ECO:0000256" key="4">
    <source>
        <dbReference type="ARBA" id="ARBA00022857"/>
    </source>
</evidence>
<keyword evidence="3" id="KW-0808">Transferase</keyword>
<dbReference type="SMART" id="SM00827">
    <property type="entry name" value="PKS_AT"/>
    <property type="match status" value="1"/>
</dbReference>
<dbReference type="SMART" id="SM00825">
    <property type="entry name" value="PKS_KS"/>
    <property type="match status" value="1"/>
</dbReference>
<dbReference type="Pfam" id="PF13602">
    <property type="entry name" value="ADH_zinc_N_2"/>
    <property type="match status" value="1"/>
</dbReference>
<dbReference type="SUPFAM" id="SSF51735">
    <property type="entry name" value="NAD(P)-binding Rossmann-fold domains"/>
    <property type="match status" value="2"/>
</dbReference>
<dbReference type="InterPro" id="IPR049551">
    <property type="entry name" value="PKS_DH_C"/>
</dbReference>
<dbReference type="FunFam" id="3.40.50.720:FF:000209">
    <property type="entry name" value="Polyketide synthase Pks12"/>
    <property type="match status" value="1"/>
</dbReference>
<dbReference type="InterPro" id="IPR049900">
    <property type="entry name" value="PKS_mFAS_DH"/>
</dbReference>
<dbReference type="VEuPathDB" id="FungiDB:Bcin05g08400"/>
<evidence type="ECO:0000256" key="2">
    <source>
        <dbReference type="ARBA" id="ARBA00022553"/>
    </source>
</evidence>
<dbReference type="Pfam" id="PF14765">
    <property type="entry name" value="PS-DH"/>
    <property type="match status" value="1"/>
</dbReference>
<dbReference type="Pfam" id="PF23114">
    <property type="entry name" value="NAD-bd_HRPKS_sdrA"/>
    <property type="match status" value="1"/>
</dbReference>
<dbReference type="Pfam" id="PF02801">
    <property type="entry name" value="Ketoacyl-synt_C"/>
    <property type="match status" value="1"/>
</dbReference>
<feature type="active site" description="Proton acceptor; for dehydratase activity" evidence="8">
    <location>
        <position position="975"/>
    </location>
</feature>
<dbReference type="SUPFAM" id="SSF47336">
    <property type="entry name" value="ACP-like"/>
    <property type="match status" value="1"/>
</dbReference>
<dbReference type="GO" id="GO:0004315">
    <property type="term" value="F:3-oxoacyl-[acyl-carrier-protein] synthase activity"/>
    <property type="evidence" value="ECO:0007669"/>
    <property type="project" value="InterPro"/>
</dbReference>
<dbReference type="InterPro" id="IPR050091">
    <property type="entry name" value="PKS_NRPS_Biosynth_Enz"/>
</dbReference>
<dbReference type="GO" id="GO:0031177">
    <property type="term" value="F:phosphopantetheine binding"/>
    <property type="evidence" value="ECO:0007669"/>
    <property type="project" value="InterPro"/>
</dbReference>
<dbReference type="InterPro" id="IPR020841">
    <property type="entry name" value="PKS_Beta-ketoAc_synthase_dom"/>
</dbReference>
<sequence length="2571" mass="286065">MAEYSPKIEPLAIIGLSFKFPQGMETAESLWEGLASNRSAWSPFPKSRLNFDGIYDPDTGRLNSFPLKGAHFVDGDLGAFDAPFFTIGPNEAAEIDPQSRILLEVTYRALENAGIPINKIANSNTSVYTGSFGDDYKSFFTKDPQFGGQYSESSVSTNMLANRISWCFDLRGESINMDTACSSTLVAFHTACQKLRNNESEMVIVAGSNLFLSPDIAMSLNNQKFLSPDGRCWSFDEKANGYGRGEGFGVLIVKRLSDALENNDTIRAVIRATGTNQDGRTPGIVQPSRSSQAQLIRDVYDKAGLDMSQTHYVEAHGTGTPVGDPIEAGAIADAFSHARSADSPLYLGTIKSNIGHLEGTSGLAGLIKSVLMLEHRMIPGIAGLENVNHSIAAEHPHLKFPKSLIPWPSDGLCRLSINSFGFGGTNAHVIMEDAIGHLKLREEVLIHKQMNVNLDLSYNVRRILVFSSQDENGVKRLESAYNMHWSRMSKDDFSDSYMNRLSYTLSNRRSAFLWRSFATFNSGNDLITGIKFSHAIRAISQPHLAFCFTGQGAQWYAMSRGIQSNVFRQSLIEISELLEEMGCLWSLQAELSRDEKTSRVNRPEFSQPICTAIQIALVDLLESFGLRPSVVFGHSSGEIAAAYSIGALDKRSAMSIAYHRGLLSSEIAEDKSIQGGMLSVGLSAQEVLPYLANVKAKFGYSGIIIGCINSPSNVTITGDIEHINYLRETLGKESIFSRKLLVGVAYHSNHMNSVASAYSEQLSSLSAREPTRPTLMISSVTGKVVSSEELLQSSYWVKNMISPVRFLDAVTCATSLCIPEDIMIPYDNLKDSFNDVLEIGPHSVLQGPLKDTFKQLGKAPAIEYHSVLIRNVDATTSMFEALGNLYCRGHSLNIQALNDQNSKGTCSLTPLTDLPEYSFDHSRSYWRESHISEGHRFRKIPRNDFLGTPVPDWNPQEAKWRRRIRLSEDPWIEDHNISNACILPASAMLVMAIEAAKTMAKLRSNKPISGFIIRDFVVSRAFTIPSDLDGAEMEFYFRPCGLASDREITWSDFRIYTPENKDWVELCRGQVRVTHMEVENEVDNGVEHYLNDEYHRMELLRIRASSCQEVDMERFYPILKENGINFGSSHQTILSGAYGQNMECFGEITLDSWKLKKRELQQTTFTIHPTSLDGLFQLGLLGLVGKATKINPSVIVGLRKLWIAEGKINVPDSSMMPAYAKSAMNGSTTTLIDAVAFDKEASNPLIIIDGLEGKILEQSEKSGDTQDRHISWNFDYRPDIDLLSKNELIQYVSSSYGTQPAPFKLDHDVKLLLYLCILRTLNQLTDSEVAELKPHHSKYFEWMQYEKSKLFNSDMRNGLVNIREHIDDDAFYEKLLNRLNHTNARGKLYAILAKNLHEILTGKIDALEIMFKEPLAKEYYRELNRSTNSLFKTLAYLDTLVHKHPDMNILEIGAGTGGITNYLLDVLAQNGARNPRVGTPRFAHYTYTDISAGFFEGSAPLFENFSDMVTFKVLDIEKDPAHQGFEAGSYDCIIADNVLHATQDLEITMKNVRKLLKPGGKLLLFELTVPEVVRTNFAFGLLPGWWRFNDKYRTLSAGISDEVWDEVLKNTGFSGIDFNFKDYDENECHEHSVLVSTSCDDFTNTNPLPSTIAILDPKSNLQIKTYEILREKLQSLGTTDIVSATLSEAINFKENQPFVIVLLELDRPFFREMTESEFEELKTMVLTFENILWACRGGGDRPDSPDYALVQGVFRALRMENLRLKFISLSFETSSTHATHLANKVFEVYRKSFNESVNDYEQEYVERNGMICIDRVVDADYMNQKLATTADEILRRDCEFSTAPPVALSIKTPGLLDTLEFIQDGTSDRDLAADVIEIKVEASGVNFRDCLIALGRIPSTSFGFECSGTVSRTGCRATEWKIGDRVCASTSGTYQTYARCKTSNVIPIPDKMSFIEAAAIPVVFMTAYYALMHVAQLKKHESVLIHSAAGGTGQAAIQVAKLLGAEIFVTVGSESKKNLLISLYQIPVDHIFYSRDSIFVNGIKRMTGDHGGVDVILNSLSGDLLVDTWQCIAPFGRFLEIGKKDILANGNLPMLPFSRNASFHAIDLNEAQKYRPGLLIDLQRSITTLLSDNKIRPPQPIQVYGIGEIEKAFRYLQSGRNSGKTVIQVREHDVIKTSLRKPLNWTFSENATYIIAGGLGGIGRSTAQWMADRGAKNLVLLSRYGPTSEEASQCVAKLQAQGVRVEIPQCDIADFKSLELVLNCIRRTMPLIKGCIQSAMVLRSSVFENMSYSDWREASDCKVSGTWNLHTLLPKGLDHFIVYSSIFGAIGGTASVNYSAACAYQDALVHYRNKIGEKATTFNLGVMIDDGVLRDNMAVRTALLGTGYLVGIKQKELSALLEHHCDAFLSVPKTPLKSQIIVGIDTPLSIKARGIDIPTVMKLPKFKGTWNINGKGRKDMKEGAISDVASQLHGVNSRVEAASIITNALMEKLTVALAIPLKNLDPSQPMYIYGVDSLIAVELRNWFSQKLDADVAIFEILGEITFQKIGFLVASKSKLVESILAETYNLK</sequence>
<dbReference type="SMART" id="SM00822">
    <property type="entry name" value="PKS_KR"/>
    <property type="match status" value="1"/>
</dbReference>
<dbReference type="Gene3D" id="1.10.1200.10">
    <property type="entry name" value="ACP-like"/>
    <property type="match status" value="1"/>
</dbReference>
<dbReference type="InterPro" id="IPR042104">
    <property type="entry name" value="PKS_dehydratase_sf"/>
</dbReference>
<dbReference type="Pfam" id="PF16197">
    <property type="entry name" value="KAsynt_C_assoc"/>
    <property type="match status" value="1"/>
</dbReference>
<feature type="region of interest" description="N-terminal hotdog fold" evidence="8">
    <location>
        <begin position="943"/>
        <end position="1078"/>
    </location>
</feature>
<dbReference type="GO" id="GO:0004312">
    <property type="term" value="F:fatty acid synthase activity"/>
    <property type="evidence" value="ECO:0007669"/>
    <property type="project" value="TreeGrafter"/>
</dbReference>
<dbReference type="SMART" id="SM00823">
    <property type="entry name" value="PKS_PP"/>
    <property type="match status" value="1"/>
</dbReference>
<dbReference type="Gene3D" id="3.90.180.10">
    <property type="entry name" value="Medium-chain alcohol dehydrogenases, catalytic domain"/>
    <property type="match status" value="1"/>
</dbReference>
<feature type="active site" description="Proton donor; for dehydratase activity" evidence="8">
    <location>
        <position position="1173"/>
    </location>
</feature>
<dbReference type="PANTHER" id="PTHR43775">
    <property type="entry name" value="FATTY ACID SYNTHASE"/>
    <property type="match status" value="1"/>
</dbReference>
<dbReference type="SMART" id="SM00829">
    <property type="entry name" value="PKS_ER"/>
    <property type="match status" value="1"/>
</dbReference>
<dbReference type="InterPro" id="IPR013154">
    <property type="entry name" value="ADH-like_N"/>
</dbReference>
<dbReference type="InterPro" id="IPR049552">
    <property type="entry name" value="PKS_DH_N"/>
</dbReference>
<dbReference type="SUPFAM" id="SSF50129">
    <property type="entry name" value="GroES-like"/>
    <property type="match status" value="1"/>
</dbReference>
<dbReference type="Pfam" id="PF08242">
    <property type="entry name" value="Methyltransf_12"/>
    <property type="match status" value="1"/>
</dbReference>
<dbReference type="PROSITE" id="PS00606">
    <property type="entry name" value="KS3_1"/>
    <property type="match status" value="1"/>
</dbReference>
<reference evidence="12 13" key="3">
    <citation type="journal article" date="2017" name="Mol. Plant Pathol.">
        <title>A gapless genome sequence of the fungus Botrytis cinerea.</title>
        <authorList>
            <person name="Van Kan J.A."/>
            <person name="Stassen J.H."/>
            <person name="Mosbach A."/>
            <person name="Van Der Lee T.A."/>
            <person name="Faino L."/>
            <person name="Farmer A.D."/>
            <person name="Papasotiriou D.G."/>
            <person name="Zhou S."/>
            <person name="Seidl M.F."/>
            <person name="Cottam E."/>
            <person name="Edel D."/>
            <person name="Hahn M."/>
            <person name="Schwartz D.C."/>
            <person name="Dietrich R.A."/>
            <person name="Widdison S."/>
            <person name="Scalliet G."/>
        </authorList>
    </citation>
    <scope>NUCLEOTIDE SEQUENCE [LARGE SCALE GENOMIC DNA]</scope>
    <source>
        <strain evidence="12 13">B05.10</strain>
    </source>
</reference>
<dbReference type="InterPro" id="IPR036291">
    <property type="entry name" value="NAD(P)-bd_dom_sf"/>
</dbReference>
<dbReference type="InterPro" id="IPR032821">
    <property type="entry name" value="PKS_assoc"/>
</dbReference>
<dbReference type="InterPro" id="IPR029063">
    <property type="entry name" value="SAM-dependent_MTases_sf"/>
</dbReference>
<evidence type="ECO:0000256" key="8">
    <source>
        <dbReference type="PROSITE-ProRule" id="PRU01363"/>
    </source>
</evidence>
<keyword evidence="7" id="KW-0012">Acyltransferase</keyword>
<dbReference type="PROSITE" id="PS52004">
    <property type="entry name" value="KS3_2"/>
    <property type="match status" value="1"/>
</dbReference>
<dbReference type="InterPro" id="IPR001227">
    <property type="entry name" value="Ac_transferase_dom_sf"/>
</dbReference>
<dbReference type="InterPro" id="IPR057326">
    <property type="entry name" value="KR_dom"/>
</dbReference>
<dbReference type="SMART" id="SM00826">
    <property type="entry name" value="PKS_DH"/>
    <property type="match status" value="1"/>
</dbReference>
<dbReference type="KEGG" id="bfu:BCIN_05g08400"/>
<dbReference type="GeneID" id="5428880"/>
<dbReference type="InterPro" id="IPR009081">
    <property type="entry name" value="PP-bd_ACP"/>
</dbReference>
<dbReference type="GO" id="GO:0006633">
    <property type="term" value="P:fatty acid biosynthetic process"/>
    <property type="evidence" value="ECO:0007669"/>
    <property type="project" value="InterPro"/>
</dbReference>
<feature type="domain" description="PKS/mFAS DH" evidence="11">
    <location>
        <begin position="943"/>
        <end position="1262"/>
    </location>
</feature>
<evidence type="ECO:0000256" key="6">
    <source>
        <dbReference type="ARBA" id="ARBA00023268"/>
    </source>
</evidence>
<reference evidence="12 13" key="1">
    <citation type="journal article" date="2011" name="PLoS Genet.">
        <title>Genomic analysis of the necrotrophic fungal pathogens Sclerotinia sclerotiorum and Botrytis cinerea.</title>
        <authorList>
            <person name="Amselem J."/>
            <person name="Cuomo C.A."/>
            <person name="van Kan J.A."/>
            <person name="Viaud M."/>
            <person name="Benito E.P."/>
            <person name="Couloux A."/>
            <person name="Coutinho P.M."/>
            <person name="de Vries R.P."/>
            <person name="Dyer P.S."/>
            <person name="Fillinger S."/>
            <person name="Fournier E."/>
            <person name="Gout L."/>
            <person name="Hahn M."/>
            <person name="Kohn L."/>
            <person name="Lapalu N."/>
            <person name="Plummer K.M."/>
            <person name="Pradier J.M."/>
            <person name="Quevillon E."/>
            <person name="Sharon A."/>
            <person name="Simon A."/>
            <person name="ten Have A."/>
            <person name="Tudzynski B."/>
            <person name="Tudzynski P."/>
            <person name="Wincker P."/>
            <person name="Andrew M."/>
            <person name="Anthouard V."/>
            <person name="Beever R.E."/>
            <person name="Beffa R."/>
            <person name="Benoit I."/>
            <person name="Bouzid O."/>
            <person name="Brault B."/>
            <person name="Chen Z."/>
            <person name="Choquer M."/>
            <person name="Collemare J."/>
            <person name="Cotton P."/>
            <person name="Danchin E.G."/>
            <person name="Da Silva C."/>
            <person name="Gautier A."/>
            <person name="Giraud C."/>
            <person name="Giraud T."/>
            <person name="Gonzalez C."/>
            <person name="Grossetete S."/>
            <person name="Guldener U."/>
            <person name="Henrissat B."/>
            <person name="Howlett B.J."/>
            <person name="Kodira C."/>
            <person name="Kretschmer M."/>
            <person name="Lappartient A."/>
            <person name="Leroch M."/>
            <person name="Levis C."/>
            <person name="Mauceli E."/>
            <person name="Neuveglise C."/>
            <person name="Oeser B."/>
            <person name="Pearson M."/>
            <person name="Poulain J."/>
            <person name="Poussereau N."/>
            <person name="Quesneville H."/>
            <person name="Rascle C."/>
            <person name="Schumacher J."/>
            <person name="Segurens B."/>
            <person name="Sexton A."/>
            <person name="Silva E."/>
            <person name="Sirven C."/>
            <person name="Soanes D.M."/>
            <person name="Talbot N.J."/>
            <person name="Templeton M."/>
            <person name="Yandava C."/>
            <person name="Yarden O."/>
            <person name="Zeng Q."/>
            <person name="Rollins J.A."/>
            <person name="Lebrun M.H."/>
            <person name="Dickman M."/>
        </authorList>
    </citation>
    <scope>NUCLEOTIDE SEQUENCE [LARGE SCALE GENOMIC DNA]</scope>
    <source>
        <strain evidence="12 13">B05.10</strain>
    </source>
</reference>
<dbReference type="CDD" id="cd02440">
    <property type="entry name" value="AdoMet_MTases"/>
    <property type="match status" value="1"/>
</dbReference>
<dbReference type="InterPro" id="IPR056501">
    <property type="entry name" value="NAD-bd_HRPKS_sdrA"/>
</dbReference>